<dbReference type="GO" id="GO:0016567">
    <property type="term" value="P:protein ubiquitination"/>
    <property type="evidence" value="ECO:0007669"/>
    <property type="project" value="UniProtKB-UniPathway"/>
</dbReference>
<organism evidence="2 3">
    <name type="scientific">Zopfia rhizophila CBS 207.26</name>
    <dbReference type="NCBI Taxonomy" id="1314779"/>
    <lineage>
        <taxon>Eukaryota</taxon>
        <taxon>Fungi</taxon>
        <taxon>Dikarya</taxon>
        <taxon>Ascomycota</taxon>
        <taxon>Pezizomycotina</taxon>
        <taxon>Dothideomycetes</taxon>
        <taxon>Dothideomycetes incertae sedis</taxon>
        <taxon>Zopfiaceae</taxon>
        <taxon>Zopfia</taxon>
    </lineage>
</organism>
<evidence type="ECO:0000313" key="3">
    <source>
        <dbReference type="Proteomes" id="UP000800200"/>
    </source>
</evidence>
<dbReference type="OrthoDB" id="2587563at2759"/>
<feature type="compositionally biased region" description="Basic and acidic residues" evidence="1">
    <location>
        <begin position="439"/>
        <end position="450"/>
    </location>
</feature>
<feature type="compositionally biased region" description="Polar residues" evidence="1">
    <location>
        <begin position="535"/>
        <end position="557"/>
    </location>
</feature>
<sequence length="677" mass="74320">MAATVLPSAGIALHGAPDSDIGTKDAKTSAIQVMQLEMTQDVVDELLESVRSGKHPQILFGRTPQLKYGDKSHVLQTSSESFRYELYQSSGVGSDDDLTFTGLINHSLAVQKAEDVTAGVDTALEQLKSSIAAISELKEANKTIVGDATPSGTPGHRRFPSKSLKAQHLNPPSAIGSPLRSIPSSPAMTLPKYMESGPTSQPGGSQEAYVKALRKPMIHLLAMGSQRESWLQWNCRATPHSIREVLPKIAKRNSNNELQFVLADKAYKELTPYEFPYKTAEDRQRAIENAIKAYDRLRLPKDDEHWQSLLPKEERNRGKCLSRLNVQAVQAPAPKASTPMHKILTDKKPTATKKSNEKDGEKEAKKVKEPKEKAAVKDDSEKPRQKKAVKDDSEKASTATKLTFTKNTSSSTETPKARNKKPALASEASSTPRVKPKTSARDVAQKERVTKPSKPSMPVNTKPKNPSPLSASPPVNASDFEHNHPVHKALSAAPSPAKTSSGNSDRSLKRKTNDADGDIHNHNLSIKQPRMDRATPNNTPLSSTSRINGTTPSSGNSLKRKADDSSAANTPSIKHRKVTSIDTHIANRYPNHSNNPTSPGESSSATTSPSLPSLSFRQTVELSQKFQKYYKKYEELYWQLAEADKAPTESQREDLMKMHRKLEEMKREIKAGAGVKH</sequence>
<dbReference type="UniPathway" id="UPA00143"/>
<keyword evidence="3" id="KW-1185">Reference proteome</keyword>
<feature type="compositionally biased region" description="Basic and acidic residues" evidence="1">
    <location>
        <begin position="511"/>
        <end position="521"/>
    </location>
</feature>
<dbReference type="Proteomes" id="UP000800200">
    <property type="component" value="Unassembled WGS sequence"/>
</dbReference>
<name>A0A6A6DUY7_9PEZI</name>
<dbReference type="EMBL" id="ML994647">
    <property type="protein sequence ID" value="KAF2182575.1"/>
    <property type="molecule type" value="Genomic_DNA"/>
</dbReference>
<accession>A0A6A6DUY7</accession>
<feature type="compositionally biased region" description="Polar residues" evidence="1">
    <location>
        <begin position="396"/>
        <end position="414"/>
    </location>
</feature>
<reference evidence="2" key="1">
    <citation type="journal article" date="2020" name="Stud. Mycol.">
        <title>101 Dothideomycetes genomes: a test case for predicting lifestyles and emergence of pathogens.</title>
        <authorList>
            <person name="Haridas S."/>
            <person name="Albert R."/>
            <person name="Binder M."/>
            <person name="Bloem J."/>
            <person name="Labutti K."/>
            <person name="Salamov A."/>
            <person name="Andreopoulos B."/>
            <person name="Baker S."/>
            <person name="Barry K."/>
            <person name="Bills G."/>
            <person name="Bluhm B."/>
            <person name="Cannon C."/>
            <person name="Castanera R."/>
            <person name="Culley D."/>
            <person name="Daum C."/>
            <person name="Ezra D."/>
            <person name="Gonzalez J."/>
            <person name="Henrissat B."/>
            <person name="Kuo A."/>
            <person name="Liang C."/>
            <person name="Lipzen A."/>
            <person name="Lutzoni F."/>
            <person name="Magnuson J."/>
            <person name="Mondo S."/>
            <person name="Nolan M."/>
            <person name="Ohm R."/>
            <person name="Pangilinan J."/>
            <person name="Park H.-J."/>
            <person name="Ramirez L."/>
            <person name="Alfaro M."/>
            <person name="Sun H."/>
            <person name="Tritt A."/>
            <person name="Yoshinaga Y."/>
            <person name="Zwiers L.-H."/>
            <person name="Turgeon B."/>
            <person name="Goodwin S."/>
            <person name="Spatafora J."/>
            <person name="Crous P."/>
            <person name="Grigoriev I."/>
        </authorList>
    </citation>
    <scope>NUCLEOTIDE SEQUENCE</scope>
    <source>
        <strain evidence="2">CBS 207.26</strain>
    </source>
</reference>
<proteinExistence type="predicted"/>
<gene>
    <name evidence="2" type="ORF">K469DRAFT_585774</name>
</gene>
<feature type="compositionally biased region" description="Polar residues" evidence="1">
    <location>
        <begin position="458"/>
        <end position="475"/>
    </location>
</feature>
<feature type="region of interest" description="Disordered" evidence="1">
    <location>
        <begin position="330"/>
        <end position="616"/>
    </location>
</feature>
<dbReference type="AlphaFoldDB" id="A0A6A6DUY7"/>
<protein>
    <submittedName>
        <fullName evidence="2">Uncharacterized protein</fullName>
    </submittedName>
</protein>
<evidence type="ECO:0000313" key="2">
    <source>
        <dbReference type="EMBL" id="KAF2182575.1"/>
    </source>
</evidence>
<feature type="region of interest" description="Disordered" evidence="1">
    <location>
        <begin position="145"/>
        <end position="181"/>
    </location>
</feature>
<evidence type="ECO:0000256" key="1">
    <source>
        <dbReference type="SAM" id="MobiDB-lite"/>
    </source>
</evidence>
<feature type="compositionally biased region" description="Low complexity" evidence="1">
    <location>
        <begin position="596"/>
        <end position="615"/>
    </location>
</feature>
<feature type="compositionally biased region" description="Basic and acidic residues" evidence="1">
    <location>
        <begin position="343"/>
        <end position="395"/>
    </location>
</feature>